<evidence type="ECO:0000256" key="1">
    <source>
        <dbReference type="SAM" id="Phobius"/>
    </source>
</evidence>
<feature type="transmembrane region" description="Helical" evidence="1">
    <location>
        <begin position="128"/>
        <end position="147"/>
    </location>
</feature>
<dbReference type="RefSeq" id="WP_090969320.1">
    <property type="nucleotide sequence ID" value="NZ_FNRT01000002.1"/>
</dbReference>
<gene>
    <name evidence="2" type="ORF">SAMN04489844_2411</name>
</gene>
<dbReference type="STRING" id="402596.SAMN04489844_2411"/>
<protein>
    <recommendedName>
        <fullName evidence="4">DUF3592 domain-containing protein</fullName>
    </recommendedName>
</protein>
<accession>A0A1H4T1S5</accession>
<dbReference type="AlphaFoldDB" id="A0A1H4T1S5"/>
<proteinExistence type="predicted"/>
<sequence>MTTDPGTGLDGGAPEVPGLLSPRDVLLGIVVGLVLAAALVVVTPGARTHLLGGTDLRETTVVAVRPGAVPGDVDKPRTTYDLTWSAGADDRTATFRRSGDPDHAVGDTWDLWVSPDGSVVETTSPLTTWLWLGIGLPLFILLIGLVVRWRGRTEARAVVREAERIEARRGHAPGPPAS</sequence>
<evidence type="ECO:0000313" key="3">
    <source>
        <dbReference type="Proteomes" id="UP000198742"/>
    </source>
</evidence>
<evidence type="ECO:0008006" key="4">
    <source>
        <dbReference type="Google" id="ProtNLM"/>
    </source>
</evidence>
<feature type="transmembrane region" description="Helical" evidence="1">
    <location>
        <begin position="25"/>
        <end position="46"/>
    </location>
</feature>
<dbReference type="EMBL" id="FNRT01000002">
    <property type="protein sequence ID" value="SEC50061.1"/>
    <property type="molecule type" value="Genomic_DNA"/>
</dbReference>
<organism evidence="2 3">
    <name type="scientific">Nocardioides exalbidus</name>
    <dbReference type="NCBI Taxonomy" id="402596"/>
    <lineage>
        <taxon>Bacteria</taxon>
        <taxon>Bacillati</taxon>
        <taxon>Actinomycetota</taxon>
        <taxon>Actinomycetes</taxon>
        <taxon>Propionibacteriales</taxon>
        <taxon>Nocardioidaceae</taxon>
        <taxon>Nocardioides</taxon>
    </lineage>
</organism>
<keyword evidence="1" id="KW-1133">Transmembrane helix</keyword>
<evidence type="ECO:0000313" key="2">
    <source>
        <dbReference type="EMBL" id="SEC50061.1"/>
    </source>
</evidence>
<keyword evidence="1" id="KW-0812">Transmembrane</keyword>
<dbReference type="Proteomes" id="UP000198742">
    <property type="component" value="Unassembled WGS sequence"/>
</dbReference>
<reference evidence="3" key="1">
    <citation type="submission" date="2016-10" db="EMBL/GenBank/DDBJ databases">
        <authorList>
            <person name="Varghese N."/>
            <person name="Submissions S."/>
        </authorList>
    </citation>
    <scope>NUCLEOTIDE SEQUENCE [LARGE SCALE GENOMIC DNA]</scope>
    <source>
        <strain evidence="3">DSM 22017</strain>
    </source>
</reference>
<name>A0A1H4T1S5_9ACTN</name>
<dbReference type="OrthoDB" id="3785830at2"/>
<keyword evidence="3" id="KW-1185">Reference proteome</keyword>
<keyword evidence="1" id="KW-0472">Membrane</keyword>